<dbReference type="EMBL" id="CP012034">
    <property type="protein sequence ID" value="AKP67637.1"/>
    <property type="molecule type" value="Genomic_DNA"/>
</dbReference>
<evidence type="ECO:0000313" key="3">
    <source>
        <dbReference type="Proteomes" id="UP000036106"/>
    </source>
</evidence>
<protein>
    <submittedName>
        <fullName evidence="2">Uncharacterized protein</fullName>
    </submittedName>
</protein>
<dbReference type="OrthoDB" id="2321642at2"/>
<dbReference type="STRING" id="1007676.ABM34_08925"/>
<dbReference type="AlphaFoldDB" id="A0A0H4QI69"/>
<dbReference type="Proteomes" id="UP000036106">
    <property type="component" value="Chromosome"/>
</dbReference>
<accession>A0A0H4QI69</accession>
<keyword evidence="3" id="KW-1185">Reference proteome</keyword>
<sequence>MKNLTKNQWRWTISILILLIIISLFAFNVFRIRDKSTDAISKITIPFSLIVNPKNIDKGVTPKSVNTDVNDLNSEKNHVVKLTNNIDTSFQDNKKLYFLSKDQQKSLMDKVDKQEHQYIYKITLLNFGRDHSGKYFTISCNQYNDTKSIVSYRYILHYDKNQIKTSKYIGKRSAKYPPQFIIDGVVTGNDGVKQSKSFMQETRTAIINSNLISNNSIVPGDFNQIAINIGLNNETSNKALYSLAKNANSRLTNFAVTGYELSDVPRYSRIYIKQINNDVNHYYTLSYDRNTSKFTSLKQGIISNRLTN</sequence>
<organism evidence="2 3">
    <name type="scientific">Companilactobacillus ginsenosidimutans</name>
    <dbReference type="NCBI Taxonomy" id="1007676"/>
    <lineage>
        <taxon>Bacteria</taxon>
        <taxon>Bacillati</taxon>
        <taxon>Bacillota</taxon>
        <taxon>Bacilli</taxon>
        <taxon>Lactobacillales</taxon>
        <taxon>Lactobacillaceae</taxon>
        <taxon>Companilactobacillus</taxon>
    </lineage>
</organism>
<gene>
    <name evidence="2" type="ORF">ABM34_08925</name>
</gene>
<keyword evidence="1" id="KW-0812">Transmembrane</keyword>
<dbReference type="PATRIC" id="fig|1007676.4.peg.1806"/>
<proteinExistence type="predicted"/>
<reference evidence="3" key="1">
    <citation type="submission" date="2015-07" db="EMBL/GenBank/DDBJ databases">
        <title>Lactobacillus ginsenosidimutans/EMML 3141/ whole genome sequencing.</title>
        <authorList>
            <person name="Kim M.K."/>
            <person name="Im W.-T."/>
            <person name="Srinivasan S."/>
            <person name="Lee J.-J."/>
        </authorList>
    </citation>
    <scope>NUCLEOTIDE SEQUENCE [LARGE SCALE GENOMIC DNA]</scope>
    <source>
        <strain evidence="3">EMML 3041</strain>
    </source>
</reference>
<name>A0A0H4QI69_9LACO</name>
<evidence type="ECO:0000256" key="1">
    <source>
        <dbReference type="SAM" id="Phobius"/>
    </source>
</evidence>
<dbReference type="RefSeq" id="WP_048705119.1">
    <property type="nucleotide sequence ID" value="NZ_CP012034.1"/>
</dbReference>
<feature type="transmembrane region" description="Helical" evidence="1">
    <location>
        <begin position="12"/>
        <end position="30"/>
    </location>
</feature>
<keyword evidence="1" id="KW-1133">Transmembrane helix</keyword>
<keyword evidence="1" id="KW-0472">Membrane</keyword>
<evidence type="ECO:0000313" key="2">
    <source>
        <dbReference type="EMBL" id="AKP67637.1"/>
    </source>
</evidence>
<dbReference type="KEGG" id="lgn:ABM34_08925"/>